<dbReference type="InterPro" id="IPR019787">
    <property type="entry name" value="Znf_PHD-finger"/>
</dbReference>
<keyword evidence="6" id="KW-0949">S-adenosyl-L-methionine</keyword>
<dbReference type="InterPro" id="IPR003616">
    <property type="entry name" value="Post-SET_dom"/>
</dbReference>
<dbReference type="GO" id="GO:0008270">
    <property type="term" value="F:zinc ion binding"/>
    <property type="evidence" value="ECO:0007669"/>
    <property type="project" value="UniProtKB-KW"/>
</dbReference>
<dbReference type="Gramene" id="Pp3c4_29810V3.11">
    <property type="protein sequence ID" value="Pp3c4_29810V3.11"/>
    <property type="gene ID" value="Pp3c4_29810"/>
</dbReference>
<dbReference type="InterPro" id="IPR019786">
    <property type="entry name" value="Zinc_finger_PHD-type_CS"/>
</dbReference>
<protein>
    <recommendedName>
        <fullName evidence="21">Histone-lysine N-methyltransferase</fullName>
    </recommendedName>
</protein>
<dbReference type="InterPro" id="IPR013083">
    <property type="entry name" value="Znf_RING/FYVE/PHD"/>
</dbReference>
<dbReference type="InterPro" id="IPR046341">
    <property type="entry name" value="SET_dom_sf"/>
</dbReference>
<dbReference type="InterPro" id="IPR001965">
    <property type="entry name" value="Znf_PHD"/>
</dbReference>
<name>A0A7I4DLT8_PHYPA</name>
<organism evidence="19 20">
    <name type="scientific">Physcomitrium patens</name>
    <name type="common">Spreading-leaved earth moss</name>
    <name type="synonym">Physcomitrella patens</name>
    <dbReference type="NCBI Taxonomy" id="3218"/>
    <lineage>
        <taxon>Eukaryota</taxon>
        <taxon>Viridiplantae</taxon>
        <taxon>Streptophyta</taxon>
        <taxon>Embryophyta</taxon>
        <taxon>Bryophyta</taxon>
        <taxon>Bryophytina</taxon>
        <taxon>Bryopsida</taxon>
        <taxon>Funariidae</taxon>
        <taxon>Funariales</taxon>
        <taxon>Funariaceae</taxon>
        <taxon>Physcomitrium</taxon>
    </lineage>
</organism>
<evidence type="ECO:0000259" key="15">
    <source>
        <dbReference type="PROSITE" id="PS50016"/>
    </source>
</evidence>
<dbReference type="InterPro" id="IPR050777">
    <property type="entry name" value="SET2_Histone-Lys_MeTrsfase"/>
</dbReference>
<dbReference type="CDD" id="cd19175">
    <property type="entry name" value="SET_ASHR3-like"/>
    <property type="match status" value="1"/>
</dbReference>
<feature type="compositionally biased region" description="Polar residues" evidence="14">
    <location>
        <begin position="490"/>
        <end position="499"/>
    </location>
</feature>
<dbReference type="Gramene" id="Pp3c4_29810V3.12">
    <property type="protein sequence ID" value="Pp3c4_29810V3.12"/>
    <property type="gene ID" value="Pp3c4_29810"/>
</dbReference>
<dbReference type="InterPro" id="IPR006560">
    <property type="entry name" value="AWS_dom"/>
</dbReference>
<evidence type="ECO:0000256" key="12">
    <source>
        <dbReference type="ARBA" id="ARBA00023242"/>
    </source>
</evidence>
<feature type="compositionally biased region" description="Basic and acidic residues" evidence="14">
    <location>
        <begin position="10"/>
        <end position="25"/>
    </location>
</feature>
<evidence type="ECO:0000259" key="16">
    <source>
        <dbReference type="PROSITE" id="PS50280"/>
    </source>
</evidence>
<dbReference type="PROSITE" id="PS50868">
    <property type="entry name" value="POST_SET"/>
    <property type="match status" value="1"/>
</dbReference>
<feature type="domain" description="Post-SET" evidence="17">
    <location>
        <begin position="427"/>
        <end position="443"/>
    </location>
</feature>
<keyword evidence="12" id="KW-0539">Nucleus</keyword>
<evidence type="ECO:0000313" key="20">
    <source>
        <dbReference type="Proteomes" id="UP000006727"/>
    </source>
</evidence>
<dbReference type="GO" id="GO:0000785">
    <property type="term" value="C:chromatin"/>
    <property type="evidence" value="ECO:0000318"/>
    <property type="project" value="GO_Central"/>
</dbReference>
<comment type="subcellular location">
    <subcellularLocation>
        <location evidence="2">Chromosome</location>
    </subcellularLocation>
    <subcellularLocation>
        <location evidence="1">Nucleus</location>
    </subcellularLocation>
</comment>
<dbReference type="GeneID" id="112281786"/>
<feature type="domain" description="SET" evidence="16">
    <location>
        <begin position="303"/>
        <end position="420"/>
    </location>
</feature>
<dbReference type="SMART" id="SM00570">
    <property type="entry name" value="AWS"/>
    <property type="match status" value="1"/>
</dbReference>
<reference evidence="19 20" key="2">
    <citation type="journal article" date="2018" name="Plant J.">
        <title>The Physcomitrella patens chromosome-scale assembly reveals moss genome structure and evolution.</title>
        <authorList>
            <person name="Lang D."/>
            <person name="Ullrich K.K."/>
            <person name="Murat F."/>
            <person name="Fuchs J."/>
            <person name="Jenkins J."/>
            <person name="Haas F.B."/>
            <person name="Piednoel M."/>
            <person name="Gundlach H."/>
            <person name="Van Bel M."/>
            <person name="Meyberg R."/>
            <person name="Vives C."/>
            <person name="Morata J."/>
            <person name="Symeonidi A."/>
            <person name="Hiss M."/>
            <person name="Muchero W."/>
            <person name="Kamisugi Y."/>
            <person name="Saleh O."/>
            <person name="Blanc G."/>
            <person name="Decker E.L."/>
            <person name="van Gessel N."/>
            <person name="Grimwood J."/>
            <person name="Hayes R.D."/>
            <person name="Graham S.W."/>
            <person name="Gunter L.E."/>
            <person name="McDaniel S.F."/>
            <person name="Hoernstein S.N.W."/>
            <person name="Larsson A."/>
            <person name="Li F.W."/>
            <person name="Perroud P.F."/>
            <person name="Phillips J."/>
            <person name="Ranjan P."/>
            <person name="Rokshar D.S."/>
            <person name="Rothfels C.J."/>
            <person name="Schneider L."/>
            <person name="Shu S."/>
            <person name="Stevenson D.W."/>
            <person name="Thummler F."/>
            <person name="Tillich M."/>
            <person name="Villarreal Aguilar J.C."/>
            <person name="Widiez T."/>
            <person name="Wong G.K."/>
            <person name="Wymore A."/>
            <person name="Zhang Y."/>
            <person name="Zimmer A.D."/>
            <person name="Quatrano R.S."/>
            <person name="Mayer K.F.X."/>
            <person name="Goodstein D."/>
            <person name="Casacuberta J.M."/>
            <person name="Vandepoele K."/>
            <person name="Reski R."/>
            <person name="Cuming A.C."/>
            <person name="Tuskan G.A."/>
            <person name="Maumus F."/>
            <person name="Salse J."/>
            <person name="Schmutz J."/>
            <person name="Rensing S.A."/>
        </authorList>
    </citation>
    <scope>NUCLEOTIDE SEQUENCE [LARGE SCALE GENOMIC DNA]</scope>
    <source>
        <strain evidence="19 20">cv. Gransden 2004</strain>
    </source>
</reference>
<evidence type="ECO:0000259" key="18">
    <source>
        <dbReference type="PROSITE" id="PS51215"/>
    </source>
</evidence>
<dbReference type="Pfam" id="PF00628">
    <property type="entry name" value="PHD"/>
    <property type="match status" value="1"/>
</dbReference>
<dbReference type="SMART" id="SM00249">
    <property type="entry name" value="PHD"/>
    <property type="match status" value="3"/>
</dbReference>
<keyword evidence="10" id="KW-0862">Zinc</keyword>
<evidence type="ECO:0000256" key="6">
    <source>
        <dbReference type="ARBA" id="ARBA00022691"/>
    </source>
</evidence>
<keyword evidence="11" id="KW-0156">Chromatin regulator</keyword>
<evidence type="ECO:0000256" key="5">
    <source>
        <dbReference type="ARBA" id="ARBA00022679"/>
    </source>
</evidence>
<evidence type="ECO:0000256" key="14">
    <source>
        <dbReference type="SAM" id="MobiDB-lite"/>
    </source>
</evidence>
<dbReference type="EnsemblPlants" id="Pp3c4_29810V3.12">
    <property type="protein sequence ID" value="Pp3c4_29810V3.12"/>
    <property type="gene ID" value="Pp3c4_29810"/>
</dbReference>
<evidence type="ECO:0000256" key="2">
    <source>
        <dbReference type="ARBA" id="ARBA00004286"/>
    </source>
</evidence>
<dbReference type="CDD" id="cd15565">
    <property type="entry name" value="PHD2_NSD"/>
    <property type="match status" value="1"/>
</dbReference>
<evidence type="ECO:0000256" key="1">
    <source>
        <dbReference type="ARBA" id="ARBA00004123"/>
    </source>
</evidence>
<keyword evidence="5" id="KW-0808">Transferase</keyword>
<dbReference type="GO" id="GO:0046975">
    <property type="term" value="F:histone H3K36 methyltransferase activity"/>
    <property type="evidence" value="ECO:0000318"/>
    <property type="project" value="GO_Central"/>
</dbReference>
<feature type="domain" description="PHD-type" evidence="15">
    <location>
        <begin position="31"/>
        <end position="77"/>
    </location>
</feature>
<dbReference type="Gramene" id="Pp3c4_29810V3.10">
    <property type="protein sequence ID" value="Pp3c4_29810V3.10"/>
    <property type="gene ID" value="Pp3c4_29810"/>
</dbReference>
<evidence type="ECO:0000256" key="13">
    <source>
        <dbReference type="PROSITE-ProRule" id="PRU00146"/>
    </source>
</evidence>
<dbReference type="InterPro" id="IPR055197">
    <property type="entry name" value="PHDvar_NSD"/>
</dbReference>
<dbReference type="CDD" id="cd20404">
    <property type="entry name" value="Tudor_Agenet_AtEML-like"/>
    <property type="match status" value="1"/>
</dbReference>
<evidence type="ECO:0000256" key="3">
    <source>
        <dbReference type="ARBA" id="ARBA00022454"/>
    </source>
</evidence>
<keyword evidence="3" id="KW-0158">Chromosome</keyword>
<proteinExistence type="predicted"/>
<dbReference type="SUPFAM" id="SSF82199">
    <property type="entry name" value="SET domain"/>
    <property type="match status" value="1"/>
</dbReference>
<dbReference type="Proteomes" id="UP000006727">
    <property type="component" value="Chromosome 4"/>
</dbReference>
<dbReference type="GO" id="GO:0032259">
    <property type="term" value="P:methylation"/>
    <property type="evidence" value="ECO:0007669"/>
    <property type="project" value="UniProtKB-KW"/>
</dbReference>
<sequence>MGRPKSAKIPVKDMPKEDGRKKGKRDDDGFAFICDVCSDFGELLCCERCRSGFHLSCLGLDKCPDVEPWLCSSCAENKVRCFKCKAFGSLEVDLVKCAHRNCGKYYHKDCSKGWVRIPPKKTDNGAMVCPRHHCDACRKCQKNAKLHRCLYCPVAYHESCSPEGTNLLEDIPGYLLCWKHDDEWKHEYKDAQPISDPKISLERLPLPNTAIDFQLPRAIFDAVRCMPNKPPSYCHIRRNIYLVKKSKRWQQDEKMECLCKPTVGSSETCSKDCLCGMLFMTCSSNCGCGDSCTNLPFQKLPGSKMKAVKTERCGWGLVADEDIKAGSFLVEYVGEVIDDQTCEERLWAMKKQGEMNFYMCEISREMVIDATFKGNLSRFINHSCQPNSELQKWDIDGETRIGVFAITDIKRGDFVTYDYQFIQFGSKNQHCHCGAPECRGQLGKPMKQQKASEDIAHINCALPQTLKKSNLCGNFSLKHAPLQHRHYQRRSASNDTSGDAGTPTPRYDQLGGVKLVGLRIKIWWPLDQKFYHGEVLSFDGSSGKHQVCYDDGEKEALCLVKERWEVESVDMCKKRVRRGSSTLDYVAVFNELKSILPLGTSLHQHSIIL</sequence>
<keyword evidence="4" id="KW-0489">Methyltransferase</keyword>
<evidence type="ECO:0008006" key="21">
    <source>
        <dbReference type="Google" id="ProtNLM"/>
    </source>
</evidence>
<dbReference type="PROSITE" id="PS50280">
    <property type="entry name" value="SET"/>
    <property type="match status" value="1"/>
</dbReference>
<evidence type="ECO:0000256" key="11">
    <source>
        <dbReference type="ARBA" id="ARBA00022853"/>
    </source>
</evidence>
<evidence type="ECO:0000256" key="7">
    <source>
        <dbReference type="ARBA" id="ARBA00022723"/>
    </source>
</evidence>
<dbReference type="KEGG" id="ppp:112281786"/>
<dbReference type="GO" id="GO:0005634">
    <property type="term" value="C:nucleus"/>
    <property type="evidence" value="ECO:0000318"/>
    <property type="project" value="GO_Central"/>
</dbReference>
<dbReference type="InterPro" id="IPR011011">
    <property type="entry name" value="Znf_FYVE_PHD"/>
</dbReference>
<gene>
    <name evidence="19" type="primary">LOC112281786</name>
</gene>
<dbReference type="EnsemblPlants" id="Pp3c4_29810V3.11">
    <property type="protein sequence ID" value="Pp3c4_29810V3.11"/>
    <property type="gene ID" value="Pp3c4_29810"/>
</dbReference>
<dbReference type="InterPro" id="IPR001214">
    <property type="entry name" value="SET_dom"/>
</dbReference>
<dbReference type="GO" id="GO:0006355">
    <property type="term" value="P:regulation of DNA-templated transcription"/>
    <property type="evidence" value="ECO:0000318"/>
    <property type="project" value="GO_Central"/>
</dbReference>
<dbReference type="Pfam" id="PF23004">
    <property type="entry name" value="PHDvar_NSD"/>
    <property type="match status" value="1"/>
</dbReference>
<evidence type="ECO:0000259" key="17">
    <source>
        <dbReference type="PROSITE" id="PS50868"/>
    </source>
</evidence>
<dbReference type="InterPro" id="IPR025787">
    <property type="entry name" value="Hist-Lys_N-MeTrfase_SET2_plant"/>
</dbReference>
<dbReference type="Gene3D" id="3.30.40.10">
    <property type="entry name" value="Zinc/RING finger domain, C3HC4 (zinc finger)"/>
    <property type="match status" value="2"/>
</dbReference>
<evidence type="ECO:0000256" key="8">
    <source>
        <dbReference type="ARBA" id="ARBA00022737"/>
    </source>
</evidence>
<reference evidence="19" key="3">
    <citation type="submission" date="2020-12" db="UniProtKB">
        <authorList>
            <consortium name="EnsemblPlants"/>
        </authorList>
    </citation>
    <scope>IDENTIFICATION</scope>
</reference>
<dbReference type="PROSITE" id="PS01359">
    <property type="entry name" value="ZF_PHD_1"/>
    <property type="match status" value="1"/>
</dbReference>
<evidence type="ECO:0000256" key="4">
    <source>
        <dbReference type="ARBA" id="ARBA00022603"/>
    </source>
</evidence>
<dbReference type="EnsemblPlants" id="Pp3c4_29810V3.10">
    <property type="protein sequence ID" value="Pp3c4_29810V3.10"/>
    <property type="gene ID" value="Pp3c4_29810"/>
</dbReference>
<feature type="region of interest" description="Disordered" evidence="14">
    <location>
        <begin position="486"/>
        <end position="505"/>
    </location>
</feature>
<dbReference type="FunCoup" id="A0A7I4DLT8">
    <property type="interactions" value="500"/>
</dbReference>
<dbReference type="InterPro" id="IPR047893">
    <property type="entry name" value="ASHR3-like_SET"/>
</dbReference>
<dbReference type="InterPro" id="IPR055198">
    <property type="entry name" value="NSD_PHD"/>
</dbReference>
<dbReference type="OrthoDB" id="422362at2759"/>
<dbReference type="CDD" id="cd15566">
    <property type="entry name" value="PHD3_NSD"/>
    <property type="match status" value="1"/>
</dbReference>
<keyword evidence="9 13" id="KW-0863">Zinc-finger</keyword>
<feature type="domain" description="AWS" evidence="18">
    <location>
        <begin position="252"/>
        <end position="301"/>
    </location>
</feature>
<dbReference type="PROSITE" id="PS51578">
    <property type="entry name" value="SAM_MT43_SET2_2"/>
    <property type="match status" value="1"/>
</dbReference>
<accession>A0A7I4DLT8</accession>
<dbReference type="Gene3D" id="2.170.270.10">
    <property type="entry name" value="SET domain"/>
    <property type="match status" value="1"/>
</dbReference>
<dbReference type="PROSITE" id="PS51215">
    <property type="entry name" value="AWS"/>
    <property type="match status" value="1"/>
</dbReference>
<evidence type="ECO:0000256" key="10">
    <source>
        <dbReference type="ARBA" id="ARBA00022833"/>
    </source>
</evidence>
<dbReference type="RefSeq" id="XP_024374435.1">
    <property type="nucleotide sequence ID" value="XM_024518667.2"/>
</dbReference>
<dbReference type="Gene3D" id="2.30.30.140">
    <property type="match status" value="1"/>
</dbReference>
<keyword evidence="20" id="KW-1185">Reference proteome</keyword>
<dbReference type="RefSeq" id="XP_024374436.1">
    <property type="nucleotide sequence ID" value="XM_024518668.2"/>
</dbReference>
<dbReference type="AlphaFoldDB" id="A0A7I4DLT8"/>
<reference evidence="19 20" key="1">
    <citation type="journal article" date="2008" name="Science">
        <title>The Physcomitrella genome reveals evolutionary insights into the conquest of land by plants.</title>
        <authorList>
            <person name="Rensing S."/>
            <person name="Lang D."/>
            <person name="Zimmer A."/>
            <person name="Terry A."/>
            <person name="Salamov A."/>
            <person name="Shapiro H."/>
            <person name="Nishiyama T."/>
            <person name="Perroud P.-F."/>
            <person name="Lindquist E."/>
            <person name="Kamisugi Y."/>
            <person name="Tanahashi T."/>
            <person name="Sakakibara K."/>
            <person name="Fujita T."/>
            <person name="Oishi K."/>
            <person name="Shin-I T."/>
            <person name="Kuroki Y."/>
            <person name="Toyoda A."/>
            <person name="Suzuki Y."/>
            <person name="Hashimoto A."/>
            <person name="Yamaguchi K."/>
            <person name="Sugano A."/>
            <person name="Kohara Y."/>
            <person name="Fujiyama A."/>
            <person name="Anterola A."/>
            <person name="Aoki S."/>
            <person name="Ashton N."/>
            <person name="Barbazuk W.B."/>
            <person name="Barker E."/>
            <person name="Bennetzen J."/>
            <person name="Bezanilla M."/>
            <person name="Blankenship R."/>
            <person name="Cho S.H."/>
            <person name="Dutcher S."/>
            <person name="Estelle M."/>
            <person name="Fawcett J.A."/>
            <person name="Gundlach H."/>
            <person name="Hanada K."/>
            <person name="Heyl A."/>
            <person name="Hicks K.A."/>
            <person name="Hugh J."/>
            <person name="Lohr M."/>
            <person name="Mayer K."/>
            <person name="Melkozernov A."/>
            <person name="Murata T."/>
            <person name="Nelson D."/>
            <person name="Pils B."/>
            <person name="Prigge M."/>
            <person name="Reiss B."/>
            <person name="Renner T."/>
            <person name="Rombauts S."/>
            <person name="Rushton P."/>
            <person name="Sanderfoot A."/>
            <person name="Schween G."/>
            <person name="Shiu S.-H."/>
            <person name="Stueber K."/>
            <person name="Theodoulou F.L."/>
            <person name="Tu H."/>
            <person name="Van de Peer Y."/>
            <person name="Verrier P.J."/>
            <person name="Waters E."/>
            <person name="Wood A."/>
            <person name="Yang L."/>
            <person name="Cove D."/>
            <person name="Cuming A."/>
            <person name="Hasebe M."/>
            <person name="Lucas S."/>
            <person name="Mishler D.B."/>
            <person name="Reski R."/>
            <person name="Grigoriev I."/>
            <person name="Quatrano R.S."/>
            <person name="Boore J.L."/>
        </authorList>
    </citation>
    <scope>NUCLEOTIDE SEQUENCE [LARGE SCALE GENOMIC DNA]</scope>
    <source>
        <strain evidence="19 20">cv. Gransden 2004</strain>
    </source>
</reference>
<dbReference type="FunFam" id="2.170.270.10:FF:000057">
    <property type="entry name" value="Histone-lysine N-methyltransferase"/>
    <property type="match status" value="1"/>
</dbReference>
<dbReference type="EMBL" id="ABEU02000004">
    <property type="status" value="NOT_ANNOTATED_CDS"/>
    <property type="molecule type" value="Genomic_DNA"/>
</dbReference>
<keyword evidence="7" id="KW-0479">Metal-binding</keyword>
<evidence type="ECO:0000256" key="9">
    <source>
        <dbReference type="ARBA" id="ARBA00022771"/>
    </source>
</evidence>
<dbReference type="SUPFAM" id="SSF63748">
    <property type="entry name" value="Tudor/PWWP/MBT"/>
    <property type="match status" value="1"/>
</dbReference>
<evidence type="ECO:0000313" key="19">
    <source>
        <dbReference type="EnsemblPlants" id="Pp3c4_29810V3.10"/>
    </source>
</evidence>
<dbReference type="SUPFAM" id="SSF57903">
    <property type="entry name" value="FYVE/PHD zinc finger"/>
    <property type="match status" value="1"/>
</dbReference>
<dbReference type="SMART" id="SM00317">
    <property type="entry name" value="SET"/>
    <property type="match status" value="1"/>
</dbReference>
<dbReference type="PROSITE" id="PS50016">
    <property type="entry name" value="ZF_PHD_2"/>
    <property type="match status" value="1"/>
</dbReference>
<dbReference type="PANTHER" id="PTHR22884">
    <property type="entry name" value="SET DOMAIN PROTEINS"/>
    <property type="match status" value="1"/>
</dbReference>
<dbReference type="Pfam" id="PF22908">
    <property type="entry name" value="PHD_NSD"/>
    <property type="match status" value="1"/>
</dbReference>
<keyword evidence="8" id="KW-0677">Repeat</keyword>
<feature type="region of interest" description="Disordered" evidence="14">
    <location>
        <begin position="1"/>
        <end position="25"/>
    </location>
</feature>
<dbReference type="Pfam" id="PF00856">
    <property type="entry name" value="SET"/>
    <property type="match status" value="1"/>
</dbReference>